<evidence type="ECO:0000313" key="4">
    <source>
        <dbReference type="Proteomes" id="UP000006230"/>
    </source>
</evidence>
<protein>
    <submittedName>
        <fullName evidence="3">Tail fiber protein, putative</fullName>
    </submittedName>
</protein>
<evidence type="ECO:0000313" key="3">
    <source>
        <dbReference type="EMBL" id="EAU43470.1"/>
    </source>
</evidence>
<feature type="non-terminal residue" evidence="3">
    <location>
        <position position="1748"/>
    </location>
</feature>
<comment type="caution">
    <text evidence="3">The sequence shown here is derived from an EMBL/GenBank/DDBJ whole genome shotgun (WGS) entry which is preliminary data.</text>
</comment>
<accession>Q0FGZ6</accession>
<feature type="region of interest" description="Disordered" evidence="1">
    <location>
        <begin position="1526"/>
        <end position="1557"/>
    </location>
</feature>
<sequence>MPKDLAHIEAVGQRHPIRHDVVAPEMPVGSTIAEIVRAMDLDSERYGLPVVTMIRGGEISVVPLDMWGKTRPKIGTRVEVAFPVRDPGSIALIASLAIPQAATWVAGTVLGLTGLGYALVVGAITIVGTLLVQSLIPPAKTEGGAGIQNYAITGTSNAANPYGVFPTVLGRHRIYPPLTATGFSENAGQDVYYYGRMTFGYGPLALEDLRIGTTPITEFAAAEVELEFRNVDRDLTLAAMPGLAPFVVDRTGEENKPRFKLTEVGKMWTFAPRAAADQVTLEINVSAQDKVSGYTFTVEEAVAGSGSWAQVASFTLQDPVTNHDPLSGLQETRTFTSASYSDGVEREYRVTLTGSTPRTGDYTDNWLTFFSGNGVDAVTITKATATYHEVQPGWRYGTDSMFLYPEDITQDDENALPEPGAPVVRYTREASSAASVDISFSRGLYDGTDDGLESHDASFAIYYQPVAGGIVEEDWVLVASPTYEAKSTTALRYTVPMSFPEPGQYAIKVERTSGIDYSTRDQNRAWVTAIRSMSGEPLPSPEGIAEVAFKIKASDQLNGRLDSLNGIVQQLAPVWDGSAWTGPQPVRHPAWLYAQALRGPQQRRPVADSRLDLDAIKAWADQEPHWTCDYVIDTPTQTAEVLDVICAAGRARRTLSDFRWSVIRDGAAGPVRQTFTPRNSWGYKAQLAFPREIHGFRVKARSERLEWEEDEILVLKDGFTRETATELETLQLAGTVVTADDEDEGNAYRLGRYHLAVAENRPETHTFFADWEHIRVQRGDKIRFVHDVPLIGVGAARIKAITEDGSGNVVTITLDELFDFERDSFRLSVRNVQGEVIFQALSPEDPSARVWTPEVLVSAADIAVGDLVAVEETEQVSAEMLVTGIYPRKDESAKITCVDAVPAILQAATGPIPTYSPVVTNPRERADYGLPPAPAVISAFSDSTTQMILPDLSVRPRIAVQLAPYATRSASEGLTTQLRWREAGSASVYTYGEALAGAEYSLLTGALEEGLTYEGQVRIVAPDGQTRGWKDWPNTVLASIAAPAPPAIAATVTASSVPDAAGNGRRPAIELAWTPSVNRTLRATWEVRVAATGAVVQRGLFAEASSSSVLIADGILPATAYEVHASFVTAIADQRTWSAWLPVTTSDLRLTPADLSDDLAGSIDAALSRHDDALDDAEGAVGDLRDRILASLSGVPTFDVLDAYLDGIGAESLIGAIETSLGPLSAPTSLSSQIVTERERLDLLLPRISDAEEVTSDIAGLLAQFGAALFATDKRISDAGIYVDPESGTVKIAAYEYLEGQVSDVSIELNAARAQIDLKASVAYVNQALSDLVLDPTQIPLLDDLDLRISTAEQTLDAVEGTVTSLTETLTVEGRLVTMTTVTETLDSLQGQITDRVTSATFDAAEARLTAAEQTISAFPDNAEVSSAVEASRVLPGELSDASALMVQEMGERFASDQAIRVAEAQAREDLRAYIDEQDGAVAENVIQLRSQVDSSVAQIEDTLRTRATEAEATAEAVTQLQTDIESADGERAAQADAIDDLTTRVTDTEDGLESESARQTILTASVRAIGDDATDLAELAITEMWNEFRASEDLRAGIAVAASELHTYVEEGQLAEASERLQLGAALEDAVAEIQTERLARVSEDEALAQQIVDLEAALDGGSSSAIEELVVRVTDAEDGIDSLAQRATTLEADVASLETGQAGNATAISNLTTRVTTNENGITSISQDVVQLQSDLSSAEATSRQT</sequence>
<feature type="domain" description="Tip attachment protein J HDII-ins2" evidence="2">
    <location>
        <begin position="421"/>
        <end position="533"/>
    </location>
</feature>
<name>Q0FGZ6_SALBH</name>
<reference evidence="3 4" key="1">
    <citation type="journal article" date="2010" name="J. Bacteriol.">
        <title>Genome sequences of Pelagibaca bermudensis HTCC2601T and Maritimibacter alkaliphilus HTCC2654T, the type strains of two marine Roseobacter genera.</title>
        <authorList>
            <person name="Thrash J.C."/>
            <person name="Cho J.C."/>
            <person name="Ferriera S."/>
            <person name="Johnson J."/>
            <person name="Vergin K.L."/>
            <person name="Giovannoni S.J."/>
        </authorList>
    </citation>
    <scope>NUCLEOTIDE SEQUENCE [LARGE SCALE GENOMIC DNA]</scope>
    <source>
        <strain evidence="4">DSM 26914 / JCM 13377 / KCTC 12554 / HTCC2601</strain>
    </source>
</reference>
<dbReference type="Proteomes" id="UP000006230">
    <property type="component" value="Unassembled WGS sequence"/>
</dbReference>
<evidence type="ECO:0000256" key="1">
    <source>
        <dbReference type="SAM" id="MobiDB-lite"/>
    </source>
</evidence>
<dbReference type="eggNOG" id="COG4733">
    <property type="taxonomic scope" value="Bacteria"/>
</dbReference>
<gene>
    <name evidence="3" type="ORF">R2601_24025</name>
</gene>
<dbReference type="InterPro" id="IPR055385">
    <property type="entry name" value="GpJ_HDII-ins2"/>
</dbReference>
<dbReference type="RefSeq" id="WP_007800188.1">
    <property type="nucleotide sequence ID" value="NZ_DS022276.1"/>
</dbReference>
<dbReference type="HOGENOM" id="CLU_239492_0_0_5"/>
<evidence type="ECO:0000259" key="2">
    <source>
        <dbReference type="Pfam" id="PF24801"/>
    </source>
</evidence>
<proteinExistence type="predicted"/>
<dbReference type="Gene3D" id="1.20.5.340">
    <property type="match status" value="1"/>
</dbReference>
<dbReference type="Pfam" id="PF24801">
    <property type="entry name" value="FNIII-A_GpJ"/>
    <property type="match status" value="1"/>
</dbReference>
<dbReference type="STRING" id="314265.R2601_24025"/>
<dbReference type="EMBL" id="AATQ01000087">
    <property type="protein sequence ID" value="EAU43470.1"/>
    <property type="molecule type" value="Genomic_DNA"/>
</dbReference>
<dbReference type="NCBIfam" id="NF040662">
    <property type="entry name" value="attach_TipJ_rel"/>
    <property type="match status" value="1"/>
</dbReference>
<organism evidence="3 4">
    <name type="scientific">Salipiger bermudensis (strain DSM 26914 / JCM 13377 / KCTC 12554 / HTCC2601)</name>
    <name type="common">Pelagibaca bermudensis</name>
    <dbReference type="NCBI Taxonomy" id="314265"/>
    <lineage>
        <taxon>Bacteria</taxon>
        <taxon>Pseudomonadati</taxon>
        <taxon>Pseudomonadota</taxon>
        <taxon>Alphaproteobacteria</taxon>
        <taxon>Rhodobacterales</taxon>
        <taxon>Roseobacteraceae</taxon>
        <taxon>Salipiger</taxon>
    </lineage>
</organism>
<keyword evidence="4" id="KW-1185">Reference proteome</keyword>